<evidence type="ECO:0000256" key="1">
    <source>
        <dbReference type="SAM" id="Phobius"/>
    </source>
</evidence>
<keyword evidence="1" id="KW-0812">Transmembrane</keyword>
<gene>
    <name evidence="2" type="ORF">Asi03nite_59740</name>
</gene>
<feature type="transmembrane region" description="Helical" evidence="1">
    <location>
        <begin position="20"/>
        <end position="40"/>
    </location>
</feature>
<reference evidence="2" key="1">
    <citation type="submission" date="2021-01" db="EMBL/GenBank/DDBJ databases">
        <title>Whole genome shotgun sequence of Actinoplanes siamensis NBRC 109076.</title>
        <authorList>
            <person name="Komaki H."/>
            <person name="Tamura T."/>
        </authorList>
    </citation>
    <scope>NUCLEOTIDE SEQUENCE</scope>
    <source>
        <strain evidence="2">NBRC 109076</strain>
    </source>
</reference>
<comment type="caution">
    <text evidence="2">The sequence shown here is derived from an EMBL/GenBank/DDBJ whole genome shotgun (WGS) entry which is preliminary data.</text>
</comment>
<sequence>MLCEGDGESRVSVPRWMTAAIGPVLVTGLVVFGVVGARYFPEKEKSGPEAIGACHTVAETLRDIRAEPILQQFPRPDRFGEVDDDDIECGAPSPMGAVSRPLTGIMSADEVREFYAGLAERTGWHPFRGSNLVYSATKKAAGGCPWWFVVQPADYGFQLRVIYLPSGVSADQCRWKSEEPQILG</sequence>
<keyword evidence="1" id="KW-1133">Transmembrane helix</keyword>
<name>A0A919TMK8_9ACTN</name>
<evidence type="ECO:0000313" key="2">
    <source>
        <dbReference type="EMBL" id="GIF08436.1"/>
    </source>
</evidence>
<dbReference type="Proteomes" id="UP000629619">
    <property type="component" value="Unassembled WGS sequence"/>
</dbReference>
<dbReference type="EMBL" id="BOMW01000063">
    <property type="protein sequence ID" value="GIF08436.1"/>
    <property type="molecule type" value="Genomic_DNA"/>
</dbReference>
<keyword evidence="1" id="KW-0472">Membrane</keyword>
<evidence type="ECO:0000313" key="3">
    <source>
        <dbReference type="Proteomes" id="UP000629619"/>
    </source>
</evidence>
<dbReference type="AlphaFoldDB" id="A0A919TMK8"/>
<keyword evidence="3" id="KW-1185">Reference proteome</keyword>
<organism evidence="2 3">
    <name type="scientific">Actinoplanes siamensis</name>
    <dbReference type="NCBI Taxonomy" id="1223317"/>
    <lineage>
        <taxon>Bacteria</taxon>
        <taxon>Bacillati</taxon>
        <taxon>Actinomycetota</taxon>
        <taxon>Actinomycetes</taxon>
        <taxon>Micromonosporales</taxon>
        <taxon>Micromonosporaceae</taxon>
        <taxon>Actinoplanes</taxon>
    </lineage>
</organism>
<proteinExistence type="predicted"/>
<protein>
    <submittedName>
        <fullName evidence="2">Uncharacterized protein</fullName>
    </submittedName>
</protein>
<accession>A0A919TMK8</accession>